<sequence length="197" mass="20550">MKKTFRPAIVVAAMLAFGLLLSGCQTLSPQQRSALGTGVGSLVGAVAGSQLGDGNGRLVAMALGAALGGYVGNRFADHLNQQEQESLAQTTRQALMADEGSAGAMDWTSEQRRDVDGQIIYGKAVPAHDSQSVAYLAEVRGESVSSEEQARLASLATGTHCRPTRTSLSVEDRVVADGAIWCRTPEGDYAPLDTLAA</sequence>
<feature type="signal peptide" evidence="3">
    <location>
        <begin position="1"/>
        <end position="22"/>
    </location>
</feature>
<feature type="domain" description="Glycine zipper 2TM" evidence="4">
    <location>
        <begin position="35"/>
        <end position="73"/>
    </location>
</feature>
<dbReference type="Pfam" id="PF05433">
    <property type="entry name" value="Rick_17kDa_Anti"/>
    <property type="match status" value="1"/>
</dbReference>
<keyword evidence="6" id="KW-1185">Reference proteome</keyword>
<dbReference type="GO" id="GO:0019867">
    <property type="term" value="C:outer membrane"/>
    <property type="evidence" value="ECO:0007669"/>
    <property type="project" value="InterPro"/>
</dbReference>
<evidence type="ECO:0000256" key="1">
    <source>
        <dbReference type="ARBA" id="ARBA00004370"/>
    </source>
</evidence>
<keyword evidence="2" id="KW-0472">Membrane</keyword>
<evidence type="ECO:0000256" key="3">
    <source>
        <dbReference type="SAM" id="SignalP"/>
    </source>
</evidence>
<comment type="caution">
    <text evidence="5">The sequence shown here is derived from an EMBL/GenBank/DDBJ whole genome shotgun (WGS) entry which is preliminary data.</text>
</comment>
<dbReference type="EMBL" id="JACHZF010000003">
    <property type="protein sequence ID" value="MBB3329745.1"/>
    <property type="molecule type" value="Genomic_DNA"/>
</dbReference>
<dbReference type="Proteomes" id="UP000553442">
    <property type="component" value="Unassembled WGS sequence"/>
</dbReference>
<gene>
    <name evidence="5" type="ORF">BDK63_000585</name>
</gene>
<organism evidence="5 6">
    <name type="scientific">Halomonas campaniensis</name>
    <dbReference type="NCBI Taxonomy" id="213554"/>
    <lineage>
        <taxon>Bacteria</taxon>
        <taxon>Pseudomonadati</taxon>
        <taxon>Pseudomonadota</taxon>
        <taxon>Gammaproteobacteria</taxon>
        <taxon>Oceanospirillales</taxon>
        <taxon>Halomonadaceae</taxon>
        <taxon>Halomonas</taxon>
    </lineage>
</organism>
<evidence type="ECO:0000256" key="2">
    <source>
        <dbReference type="ARBA" id="ARBA00023136"/>
    </source>
</evidence>
<evidence type="ECO:0000259" key="4">
    <source>
        <dbReference type="Pfam" id="PF05433"/>
    </source>
</evidence>
<accession>A0A7W5K0M6</accession>
<dbReference type="PROSITE" id="PS51257">
    <property type="entry name" value="PROKAR_LIPOPROTEIN"/>
    <property type="match status" value="1"/>
</dbReference>
<dbReference type="RefSeq" id="WP_183329824.1">
    <property type="nucleotide sequence ID" value="NZ_JACHZF010000003.1"/>
</dbReference>
<dbReference type="AlphaFoldDB" id="A0A7W5K0M6"/>
<evidence type="ECO:0000313" key="5">
    <source>
        <dbReference type="EMBL" id="MBB3329745.1"/>
    </source>
</evidence>
<dbReference type="PANTHER" id="PTHR35603:SF2">
    <property type="entry name" value="OUTER MEMBRANE LIPOPROTEIN"/>
    <property type="match status" value="1"/>
</dbReference>
<feature type="chain" id="PRO_5030725864" evidence="3">
    <location>
        <begin position="23"/>
        <end position="197"/>
    </location>
</feature>
<proteinExistence type="predicted"/>
<name>A0A7W5K0M6_9GAMM</name>
<dbReference type="InterPro" id="IPR051407">
    <property type="entry name" value="Bact_OM_lipoprot/Surf_antigen"/>
</dbReference>
<protein>
    <submittedName>
        <fullName evidence="5">Surface antigen</fullName>
    </submittedName>
</protein>
<dbReference type="PANTHER" id="PTHR35603">
    <property type="match status" value="1"/>
</dbReference>
<dbReference type="InterPro" id="IPR008816">
    <property type="entry name" value="Gly_zipper_2TM_dom"/>
</dbReference>
<keyword evidence="3" id="KW-0732">Signal</keyword>
<comment type="subcellular location">
    <subcellularLocation>
        <location evidence="1">Membrane</location>
    </subcellularLocation>
</comment>
<evidence type="ECO:0000313" key="6">
    <source>
        <dbReference type="Proteomes" id="UP000553442"/>
    </source>
</evidence>
<reference evidence="5 6" key="1">
    <citation type="submission" date="2020-08" db="EMBL/GenBank/DDBJ databases">
        <title>Genomic Encyclopedia of Archaeal and Bacterial Type Strains, Phase II (KMG-II): from individual species to whole genera.</title>
        <authorList>
            <person name="Goeker M."/>
        </authorList>
    </citation>
    <scope>NUCLEOTIDE SEQUENCE [LARGE SCALE GENOMIC DNA]</scope>
    <source>
        <strain evidence="5 6">5AG</strain>
    </source>
</reference>